<dbReference type="Pfam" id="PF00207">
    <property type="entry name" value="A2M"/>
    <property type="match status" value="1"/>
</dbReference>
<feature type="non-terminal residue" evidence="5">
    <location>
        <position position="1"/>
    </location>
</feature>
<dbReference type="Gene3D" id="4.10.400.10">
    <property type="entry name" value="Low-density Lipoprotein Receptor"/>
    <property type="match status" value="1"/>
</dbReference>
<dbReference type="PANTHER" id="PTHR11412:SF172">
    <property type="entry name" value="LD23292P"/>
    <property type="match status" value="1"/>
</dbReference>
<dbReference type="InterPro" id="IPR002172">
    <property type="entry name" value="LDrepeatLR_classA_rpt"/>
</dbReference>
<accession>A0A9J7EVH1</accession>
<evidence type="ECO:0000313" key="5">
    <source>
        <dbReference type="RefSeq" id="XP_022836175.1"/>
    </source>
</evidence>
<evidence type="ECO:0000313" key="4">
    <source>
        <dbReference type="Proteomes" id="UP000301870"/>
    </source>
</evidence>
<comment type="caution">
    <text evidence="2">Lacks conserved residue(s) required for the propagation of feature annotation.</text>
</comment>
<evidence type="ECO:0000256" key="2">
    <source>
        <dbReference type="PROSITE-ProRule" id="PRU00124"/>
    </source>
</evidence>
<dbReference type="InterPro" id="IPR036055">
    <property type="entry name" value="LDL_receptor-like_sf"/>
</dbReference>
<feature type="disulfide bond" evidence="2">
    <location>
        <begin position="40"/>
        <end position="55"/>
    </location>
</feature>
<reference evidence="5" key="1">
    <citation type="submission" date="2025-08" db="UniProtKB">
        <authorList>
            <consortium name="RefSeq"/>
        </authorList>
    </citation>
    <scope>IDENTIFICATION</scope>
    <source>
        <strain evidence="5">Ishihara</strain>
        <tissue evidence="5">Whole body</tissue>
    </source>
</reference>
<name>A0A9J7EVH1_SPOLT</name>
<dbReference type="KEGG" id="sliu:111363571"/>
<sequence>YAGLLVFSDVAVTRRYSTCNASQGYGECLEGGCYPLNKRCDGAYDCPDHTDEANCENDFHKSFELTHFRKFRFNRVQRQYDNVWLWRDVNIGPHGRYVFTVDVPQIPAHWIVSAFSMSPSLGLGMLTEPKQYVGVLPFFIKVEGPDQCRQGEQVGLRVVVFNYQPQDIEAVVVLSASPDYKFVHVEENGIVRSYNPRTSFGEHQFFVYISAGDAATVHVPVVAARLGLVRVRLHAATLMGQHHYVKDIHVLPDGLPQYRHQSVLLDLSNRAYVFQYMHVNVTETPIIPYEVDRYYVFGSNKARISVVGDVVGPLFPTMPVNASSLLHLPMLTGFLTNQSASSVWLTSFCAKIFQDASFNEWENFIYIDPEVISMAVSWILDHQTPEGAFYEVTWLPNRNDNATIVVPKNSSLYREAFSNTGWHDPTAIEVNDSIIMQRNITLTAQVIITLETVKNLKDIGVREVRI</sequence>
<dbReference type="RefSeq" id="XP_022836175.1">
    <property type="nucleotide sequence ID" value="XM_022980407.1"/>
</dbReference>
<dbReference type="InterPro" id="IPR011626">
    <property type="entry name" value="Alpha-macroglobulin_TED"/>
</dbReference>
<dbReference type="Gene3D" id="2.60.40.10">
    <property type="entry name" value="Immunoglobulins"/>
    <property type="match status" value="1"/>
</dbReference>
<evidence type="ECO:0000256" key="1">
    <source>
        <dbReference type="ARBA" id="ARBA00023157"/>
    </source>
</evidence>
<dbReference type="InterPro" id="IPR013783">
    <property type="entry name" value="Ig-like_fold"/>
</dbReference>
<organism evidence="4 5">
    <name type="scientific">Spodoptera litura</name>
    <name type="common">Asian cotton leafworm</name>
    <dbReference type="NCBI Taxonomy" id="69820"/>
    <lineage>
        <taxon>Eukaryota</taxon>
        <taxon>Metazoa</taxon>
        <taxon>Ecdysozoa</taxon>
        <taxon>Arthropoda</taxon>
        <taxon>Hexapoda</taxon>
        <taxon>Insecta</taxon>
        <taxon>Pterygota</taxon>
        <taxon>Neoptera</taxon>
        <taxon>Endopterygota</taxon>
        <taxon>Lepidoptera</taxon>
        <taxon>Glossata</taxon>
        <taxon>Ditrysia</taxon>
        <taxon>Noctuoidea</taxon>
        <taxon>Noctuidae</taxon>
        <taxon>Amphipyrinae</taxon>
        <taxon>Spodoptera</taxon>
    </lineage>
</organism>
<dbReference type="CDD" id="cd00112">
    <property type="entry name" value="LDLa"/>
    <property type="match status" value="1"/>
</dbReference>
<feature type="domain" description="Alpha-2-macroglobulin" evidence="3">
    <location>
        <begin position="83"/>
        <end position="174"/>
    </location>
</feature>
<dbReference type="SMART" id="SM01360">
    <property type="entry name" value="A2M"/>
    <property type="match status" value="1"/>
</dbReference>
<proteinExistence type="predicted"/>
<dbReference type="GO" id="GO:0005615">
    <property type="term" value="C:extracellular space"/>
    <property type="evidence" value="ECO:0007669"/>
    <property type="project" value="InterPro"/>
</dbReference>
<dbReference type="SMART" id="SM00192">
    <property type="entry name" value="LDLa"/>
    <property type="match status" value="1"/>
</dbReference>
<dbReference type="Pfam" id="PF07678">
    <property type="entry name" value="TED_complement"/>
    <property type="match status" value="1"/>
</dbReference>
<dbReference type="Pfam" id="PF00057">
    <property type="entry name" value="Ldl_recept_a"/>
    <property type="match status" value="1"/>
</dbReference>
<dbReference type="AlphaFoldDB" id="A0A9J7EVH1"/>
<gene>
    <name evidence="5" type="primary">LOC111363571</name>
</gene>
<dbReference type="SUPFAM" id="SSF48239">
    <property type="entry name" value="Terpenoid cyclases/Protein prenyltransferases"/>
    <property type="match status" value="1"/>
</dbReference>
<protein>
    <submittedName>
        <fullName evidence="5">CD109 antigen-like</fullName>
    </submittedName>
</protein>
<dbReference type="InterPro" id="IPR008930">
    <property type="entry name" value="Terpenoid_cyclase/PrenylTrfase"/>
</dbReference>
<dbReference type="GO" id="GO:0004866">
    <property type="term" value="F:endopeptidase inhibitor activity"/>
    <property type="evidence" value="ECO:0007669"/>
    <property type="project" value="InterPro"/>
</dbReference>
<evidence type="ECO:0000259" key="3">
    <source>
        <dbReference type="SMART" id="SM01360"/>
    </source>
</evidence>
<dbReference type="OrthoDB" id="7371522at2759"/>
<dbReference type="GeneID" id="111363571"/>
<dbReference type="Gene3D" id="2.20.130.20">
    <property type="match status" value="1"/>
</dbReference>
<dbReference type="PANTHER" id="PTHR11412">
    <property type="entry name" value="MACROGLOBULIN / COMPLEMENT"/>
    <property type="match status" value="1"/>
</dbReference>
<dbReference type="InterPro" id="IPR001599">
    <property type="entry name" value="Macroglobln_a2"/>
</dbReference>
<feature type="disulfide bond" evidence="2">
    <location>
        <begin position="28"/>
        <end position="46"/>
    </location>
</feature>
<dbReference type="InterPro" id="IPR050473">
    <property type="entry name" value="A2M/Complement_sys"/>
</dbReference>
<dbReference type="SUPFAM" id="SSF57424">
    <property type="entry name" value="LDL receptor-like module"/>
    <property type="match status" value="1"/>
</dbReference>
<dbReference type="PROSITE" id="PS50068">
    <property type="entry name" value="LDLRA_2"/>
    <property type="match status" value="1"/>
</dbReference>
<keyword evidence="4" id="KW-1185">Reference proteome</keyword>
<dbReference type="Gene3D" id="1.50.10.20">
    <property type="match status" value="1"/>
</dbReference>
<dbReference type="Proteomes" id="UP000301870">
    <property type="component" value="Unplaced"/>
</dbReference>
<keyword evidence="1 2" id="KW-1015">Disulfide bond</keyword>